<feature type="domain" description="Helicase C-terminal" evidence="6">
    <location>
        <begin position="263"/>
        <end position="447"/>
    </location>
</feature>
<dbReference type="EMBL" id="MN739896">
    <property type="protein sequence ID" value="QHT76477.1"/>
    <property type="molecule type" value="Genomic_DNA"/>
</dbReference>
<reference evidence="7" key="1">
    <citation type="journal article" date="2020" name="Nature">
        <title>Giant virus diversity and host interactions through global metagenomics.</title>
        <authorList>
            <person name="Schulz F."/>
            <person name="Roux S."/>
            <person name="Paez-Espino D."/>
            <person name="Jungbluth S."/>
            <person name="Walsh D.A."/>
            <person name="Denef V.J."/>
            <person name="McMahon K.D."/>
            <person name="Konstantinidis K.T."/>
            <person name="Eloe-Fadrosh E.A."/>
            <person name="Kyrpides N.C."/>
            <person name="Woyke T."/>
        </authorList>
    </citation>
    <scope>NUCLEOTIDE SEQUENCE</scope>
    <source>
        <strain evidence="7">GVMAG-M-3300023179-82</strain>
    </source>
</reference>
<dbReference type="Pfam" id="PF00271">
    <property type="entry name" value="Helicase_C"/>
    <property type="match status" value="1"/>
</dbReference>
<dbReference type="InterPro" id="IPR001650">
    <property type="entry name" value="Helicase_C-like"/>
</dbReference>
<dbReference type="CDD" id="cd17917">
    <property type="entry name" value="DEXHc_RHA-like"/>
    <property type="match status" value="1"/>
</dbReference>
<dbReference type="InterPro" id="IPR027417">
    <property type="entry name" value="P-loop_NTPase"/>
</dbReference>
<accession>A0A6C0H7W0</accession>
<dbReference type="AlphaFoldDB" id="A0A6C0H7W0"/>
<dbReference type="PANTHER" id="PTHR18934">
    <property type="entry name" value="ATP-DEPENDENT RNA HELICASE"/>
    <property type="match status" value="1"/>
</dbReference>
<keyword evidence="4" id="KW-0067">ATP-binding</keyword>
<dbReference type="SMART" id="SM00487">
    <property type="entry name" value="DEXDc"/>
    <property type="match status" value="1"/>
</dbReference>
<name>A0A6C0H7W0_9ZZZZ</name>
<keyword evidence="2" id="KW-0378">Hydrolase</keyword>
<dbReference type="GO" id="GO:0016787">
    <property type="term" value="F:hydrolase activity"/>
    <property type="evidence" value="ECO:0007669"/>
    <property type="project" value="UniProtKB-KW"/>
</dbReference>
<evidence type="ECO:0000256" key="3">
    <source>
        <dbReference type="ARBA" id="ARBA00022806"/>
    </source>
</evidence>
<dbReference type="InterPro" id="IPR011545">
    <property type="entry name" value="DEAD/DEAH_box_helicase_dom"/>
</dbReference>
<dbReference type="Gene3D" id="3.40.50.300">
    <property type="entry name" value="P-loop containing nucleotide triphosphate hydrolases"/>
    <property type="match status" value="2"/>
</dbReference>
<evidence type="ECO:0008006" key="8">
    <source>
        <dbReference type="Google" id="ProtNLM"/>
    </source>
</evidence>
<evidence type="ECO:0000256" key="2">
    <source>
        <dbReference type="ARBA" id="ARBA00022801"/>
    </source>
</evidence>
<protein>
    <recommendedName>
        <fullName evidence="8">Helicase ATP-binding domain-containing protein</fullName>
    </recommendedName>
</protein>
<dbReference type="GO" id="GO:0005524">
    <property type="term" value="F:ATP binding"/>
    <property type="evidence" value="ECO:0007669"/>
    <property type="project" value="UniProtKB-KW"/>
</dbReference>
<dbReference type="GO" id="GO:0003723">
    <property type="term" value="F:RNA binding"/>
    <property type="evidence" value="ECO:0007669"/>
    <property type="project" value="TreeGrafter"/>
</dbReference>
<evidence type="ECO:0000313" key="7">
    <source>
        <dbReference type="EMBL" id="QHT76477.1"/>
    </source>
</evidence>
<keyword evidence="3" id="KW-0347">Helicase</keyword>
<keyword evidence="1" id="KW-0547">Nucleotide-binding</keyword>
<evidence type="ECO:0000256" key="1">
    <source>
        <dbReference type="ARBA" id="ARBA00022741"/>
    </source>
</evidence>
<organism evidence="7">
    <name type="scientific">viral metagenome</name>
    <dbReference type="NCBI Taxonomy" id="1070528"/>
    <lineage>
        <taxon>unclassified sequences</taxon>
        <taxon>metagenomes</taxon>
        <taxon>organismal metagenomes</taxon>
    </lineage>
</organism>
<dbReference type="Gene3D" id="1.20.120.1080">
    <property type="match status" value="1"/>
</dbReference>
<evidence type="ECO:0000259" key="5">
    <source>
        <dbReference type="PROSITE" id="PS51192"/>
    </source>
</evidence>
<evidence type="ECO:0000256" key="4">
    <source>
        <dbReference type="ARBA" id="ARBA00022840"/>
    </source>
</evidence>
<dbReference type="SUPFAM" id="SSF52540">
    <property type="entry name" value="P-loop containing nucleoside triphosphate hydrolases"/>
    <property type="match status" value="1"/>
</dbReference>
<evidence type="ECO:0000259" key="6">
    <source>
        <dbReference type="PROSITE" id="PS51194"/>
    </source>
</evidence>
<sequence>MDKINYYDVLDYKGSMNNFITNEPYSDNYIKLGLKWSTLPLYTDINKIKQFFELLNTKQVILVISGTGSGKTVFIPKYFLKYLITMNMSGKIAITNPKQITTYNNAVYGAMTLDIKLGNEVGYAYKDAPKNSHDNNTRLLYATDGLIISIMNTKDRLLSEYAGIIIDEAHERNVQIDFLLKYLKDILIERTDFKIIIMSATINPEVFNKYYNIEGINYGEIEILTKPNFPIEQIWNDKEINIDKYLKYIKSKYNNVQEYITLAINKVIDIINKKDSNSKNDILIFVPTVSDTNIGCKLLELKTTNKPVCIELHSKTDEADKDQATQINNDHTKIIFSTNVAESSLTFDGLLYVIDTGLELSNTFDSVHNMFVVKKIMTSQSQIIQRIGRTGRTMPGIAYHLYTQAQFNKLKKYPDPEILITDLTDKILILFQNKNIEEVQLFLNNLITKPHQEQIDNSIYKLLFYNLISFSNNGYITKIGKRVSLIKSIDFILAYGILISKFLNCQSEIIIIAAIIDTVENLDKLFKYPIIKLKEFKNYIFPYSYINSDHITILNIYNKLYKNNMTKYLDIEIFNKINKTIKKINNMVNDIIIDDALNEKFKLISIIPFDNIEDNILFILYKMYKLNLIFQNETKNFMNNVKGTLEFSSATKIDNINADKSYYICHNVVNRFNKQLFVCCTEIPERIIIAD</sequence>
<proteinExistence type="predicted"/>
<feature type="domain" description="Helicase ATP-binding" evidence="5">
    <location>
        <begin position="52"/>
        <end position="220"/>
    </location>
</feature>
<dbReference type="Pfam" id="PF00270">
    <property type="entry name" value="DEAD"/>
    <property type="match status" value="1"/>
</dbReference>
<dbReference type="InterPro" id="IPR002464">
    <property type="entry name" value="DNA/RNA_helicase_DEAH_CS"/>
</dbReference>
<dbReference type="SMART" id="SM00490">
    <property type="entry name" value="HELICc"/>
    <property type="match status" value="1"/>
</dbReference>
<dbReference type="InterPro" id="IPR014001">
    <property type="entry name" value="Helicase_ATP-bd"/>
</dbReference>
<dbReference type="PANTHER" id="PTHR18934:SF91">
    <property type="entry name" value="PRE-MRNA-SPLICING FACTOR ATP-DEPENDENT RNA HELICASE PRP16"/>
    <property type="match status" value="1"/>
</dbReference>
<dbReference type="PROSITE" id="PS00690">
    <property type="entry name" value="DEAH_ATP_HELICASE"/>
    <property type="match status" value="1"/>
</dbReference>
<dbReference type="PROSITE" id="PS51194">
    <property type="entry name" value="HELICASE_CTER"/>
    <property type="match status" value="1"/>
</dbReference>
<dbReference type="GO" id="GO:0004386">
    <property type="term" value="F:helicase activity"/>
    <property type="evidence" value="ECO:0007669"/>
    <property type="project" value="UniProtKB-KW"/>
</dbReference>
<dbReference type="PROSITE" id="PS51192">
    <property type="entry name" value="HELICASE_ATP_BIND_1"/>
    <property type="match status" value="1"/>
</dbReference>